<name>A0ABP6VDG7_9ACTN</name>
<protein>
    <submittedName>
        <fullName evidence="2">Uncharacterized protein</fullName>
    </submittedName>
</protein>
<dbReference type="Proteomes" id="UP001500630">
    <property type="component" value="Unassembled WGS sequence"/>
</dbReference>
<evidence type="ECO:0000313" key="2">
    <source>
        <dbReference type="EMBL" id="GAA3531496.1"/>
    </source>
</evidence>
<feature type="compositionally biased region" description="Basic and acidic residues" evidence="1">
    <location>
        <begin position="12"/>
        <end position="25"/>
    </location>
</feature>
<feature type="compositionally biased region" description="Basic residues" evidence="1">
    <location>
        <begin position="1"/>
        <end position="11"/>
    </location>
</feature>
<feature type="region of interest" description="Disordered" evidence="1">
    <location>
        <begin position="1"/>
        <end position="25"/>
    </location>
</feature>
<feature type="region of interest" description="Disordered" evidence="1">
    <location>
        <begin position="56"/>
        <end position="85"/>
    </location>
</feature>
<sequence>MPNQHKLRSRAFRPEPDEYEDAKGALGRERTMDGFLRACLRWLRHDPAKAMATLAPFWPEPKMSGHSEGTSRRHSTNPNDTSAHL</sequence>
<accession>A0ABP6VDG7</accession>
<proteinExistence type="predicted"/>
<evidence type="ECO:0000313" key="3">
    <source>
        <dbReference type="Proteomes" id="UP001500630"/>
    </source>
</evidence>
<keyword evidence="3" id="KW-1185">Reference proteome</keyword>
<comment type="caution">
    <text evidence="2">The sequence shown here is derived from an EMBL/GenBank/DDBJ whole genome shotgun (WGS) entry which is preliminary data.</text>
</comment>
<gene>
    <name evidence="2" type="ORF">GCM10022419_008250</name>
</gene>
<reference evidence="3" key="1">
    <citation type="journal article" date="2019" name="Int. J. Syst. Evol. Microbiol.">
        <title>The Global Catalogue of Microorganisms (GCM) 10K type strain sequencing project: providing services to taxonomists for standard genome sequencing and annotation.</title>
        <authorList>
            <consortium name="The Broad Institute Genomics Platform"/>
            <consortium name="The Broad Institute Genome Sequencing Center for Infectious Disease"/>
            <person name="Wu L."/>
            <person name="Ma J."/>
        </authorList>
    </citation>
    <scope>NUCLEOTIDE SEQUENCE [LARGE SCALE GENOMIC DNA]</scope>
    <source>
        <strain evidence="3">JCM 17326</strain>
    </source>
</reference>
<organism evidence="2 3">
    <name type="scientific">Nonomuraea rosea</name>
    <dbReference type="NCBI Taxonomy" id="638574"/>
    <lineage>
        <taxon>Bacteria</taxon>
        <taxon>Bacillati</taxon>
        <taxon>Actinomycetota</taxon>
        <taxon>Actinomycetes</taxon>
        <taxon>Streptosporangiales</taxon>
        <taxon>Streptosporangiaceae</taxon>
        <taxon>Nonomuraea</taxon>
    </lineage>
</organism>
<evidence type="ECO:0000256" key="1">
    <source>
        <dbReference type="SAM" id="MobiDB-lite"/>
    </source>
</evidence>
<dbReference type="EMBL" id="BAABDQ010000001">
    <property type="protein sequence ID" value="GAA3531496.1"/>
    <property type="molecule type" value="Genomic_DNA"/>
</dbReference>
<feature type="compositionally biased region" description="Polar residues" evidence="1">
    <location>
        <begin position="76"/>
        <end position="85"/>
    </location>
</feature>